<dbReference type="PANTHER" id="PTHR43000">
    <property type="entry name" value="DTDP-D-GLUCOSE 4,6-DEHYDRATASE-RELATED"/>
    <property type="match status" value="1"/>
</dbReference>
<organism evidence="3 4">
    <name type="scientific">Cucurbitaria berberidis CBS 394.84</name>
    <dbReference type="NCBI Taxonomy" id="1168544"/>
    <lineage>
        <taxon>Eukaryota</taxon>
        <taxon>Fungi</taxon>
        <taxon>Dikarya</taxon>
        <taxon>Ascomycota</taxon>
        <taxon>Pezizomycotina</taxon>
        <taxon>Dothideomycetes</taxon>
        <taxon>Pleosporomycetidae</taxon>
        <taxon>Pleosporales</taxon>
        <taxon>Pleosporineae</taxon>
        <taxon>Cucurbitariaceae</taxon>
        <taxon>Cucurbitaria</taxon>
    </lineage>
</organism>
<dbReference type="Gene3D" id="3.90.25.10">
    <property type="entry name" value="UDP-galactose 4-epimerase, domain 1"/>
    <property type="match status" value="1"/>
</dbReference>
<keyword evidence="4" id="KW-1185">Reference proteome</keyword>
<evidence type="ECO:0000313" key="3">
    <source>
        <dbReference type="EMBL" id="KAF1843289.1"/>
    </source>
</evidence>
<feature type="domain" description="NAD-dependent epimerase/dehydratase" evidence="2">
    <location>
        <begin position="32"/>
        <end position="270"/>
    </location>
</feature>
<dbReference type="InterPro" id="IPR020904">
    <property type="entry name" value="Sc_DH/Rdtase_CS"/>
</dbReference>
<dbReference type="OrthoDB" id="331544at2759"/>
<evidence type="ECO:0000259" key="2">
    <source>
        <dbReference type="Pfam" id="PF01370"/>
    </source>
</evidence>
<dbReference type="Gene3D" id="3.40.50.720">
    <property type="entry name" value="NAD(P)-binding Rossmann-like Domain"/>
    <property type="match status" value="1"/>
</dbReference>
<reference evidence="3" key="1">
    <citation type="submission" date="2020-01" db="EMBL/GenBank/DDBJ databases">
        <authorList>
            <consortium name="DOE Joint Genome Institute"/>
            <person name="Haridas S."/>
            <person name="Albert R."/>
            <person name="Binder M."/>
            <person name="Bloem J."/>
            <person name="Labutti K."/>
            <person name="Salamov A."/>
            <person name="Andreopoulos B."/>
            <person name="Baker S.E."/>
            <person name="Barry K."/>
            <person name="Bills G."/>
            <person name="Bluhm B.H."/>
            <person name="Cannon C."/>
            <person name="Castanera R."/>
            <person name="Culley D.E."/>
            <person name="Daum C."/>
            <person name="Ezra D."/>
            <person name="Gonzalez J.B."/>
            <person name="Henrissat B."/>
            <person name="Kuo A."/>
            <person name="Liang C."/>
            <person name="Lipzen A."/>
            <person name="Lutzoni F."/>
            <person name="Magnuson J."/>
            <person name="Mondo S."/>
            <person name="Nolan M."/>
            <person name="Ohm R."/>
            <person name="Pangilinan J."/>
            <person name="Park H.-J."/>
            <person name="Ramirez L."/>
            <person name="Alfaro M."/>
            <person name="Sun H."/>
            <person name="Tritt A."/>
            <person name="Yoshinaga Y."/>
            <person name="Zwiers L.-H."/>
            <person name="Turgeon B.G."/>
            <person name="Goodwin S.B."/>
            <person name="Spatafora J.W."/>
            <person name="Crous P.W."/>
            <person name="Grigoriev I.V."/>
        </authorList>
    </citation>
    <scope>NUCLEOTIDE SEQUENCE</scope>
    <source>
        <strain evidence="3">CBS 394.84</strain>
    </source>
</reference>
<dbReference type="EMBL" id="ML976617">
    <property type="protein sequence ID" value="KAF1843289.1"/>
    <property type="molecule type" value="Genomic_DNA"/>
</dbReference>
<evidence type="ECO:0000256" key="1">
    <source>
        <dbReference type="ARBA" id="ARBA00007637"/>
    </source>
</evidence>
<dbReference type="PROSITE" id="PS00061">
    <property type="entry name" value="ADH_SHORT"/>
    <property type="match status" value="1"/>
</dbReference>
<comment type="caution">
    <text evidence="3">The sequence shown here is derived from an EMBL/GenBank/DDBJ whole genome shotgun (WGS) entry which is preliminary data.</text>
</comment>
<dbReference type="InterPro" id="IPR036291">
    <property type="entry name" value="NAD(P)-bd_dom_sf"/>
</dbReference>
<dbReference type="Proteomes" id="UP000800039">
    <property type="component" value="Unassembled WGS sequence"/>
</dbReference>
<accession>A0A9P4L6H0</accession>
<gene>
    <name evidence="3" type="ORF">K460DRAFT_341232</name>
</gene>
<dbReference type="GeneID" id="63848396"/>
<dbReference type="Pfam" id="PF01370">
    <property type="entry name" value="Epimerase"/>
    <property type="match status" value="1"/>
</dbReference>
<evidence type="ECO:0000313" key="4">
    <source>
        <dbReference type="Proteomes" id="UP000800039"/>
    </source>
</evidence>
<dbReference type="RefSeq" id="XP_040785852.1">
    <property type="nucleotide sequence ID" value="XM_040931144.1"/>
</dbReference>
<comment type="similarity">
    <text evidence="1">Belongs to the NAD(P)-dependent epimerase/dehydratase family.</text>
</comment>
<dbReference type="AlphaFoldDB" id="A0A9P4L6H0"/>
<name>A0A9P4L6H0_9PLEO</name>
<dbReference type="SUPFAM" id="SSF51735">
    <property type="entry name" value="NAD(P)-binding Rossmann-fold domains"/>
    <property type="match status" value="1"/>
</dbReference>
<protein>
    <submittedName>
        <fullName evidence="3">NAD(P)-binding protein</fullName>
    </submittedName>
</protein>
<sequence>MLIDDQLTKVPVPTSGAKGMTVFEAQDGLCNILITGGGGFIGSQLAYDLAETYPDYRVVVFDLFNYKGSLNNLNSHVHNLSIFKGDIFNDEDLSTALMAYSIDAVIHLSAQTSVDASLATPYESARANVVGTNVVLENCLKHGVKKFVHMSSAEVYGKADVGEEGVFREDVSPRPVNPYGASKAASEMIVHGYQNRGIDTFIVRASNVYGPKQFPDKLIPRSVTLLQHGEKVTIHGTGEDVKHWLYISDVSNAFNVILHRGVPGEVYNLGSHYASTNYNLCSSIIKAITGAPDIEQWMNKVPGRAVVGKPVGLGFSKLEGIGWTQKVALEEGVEETVKWYRDNAEKWWGNLPGILGIPPRKSC</sequence>
<proteinExistence type="inferred from homology"/>
<dbReference type="InterPro" id="IPR001509">
    <property type="entry name" value="Epimerase_deHydtase"/>
</dbReference>